<proteinExistence type="predicted"/>
<dbReference type="RefSeq" id="WP_205348116.1">
    <property type="nucleotide sequence ID" value="NZ_JAFEUP010000002.1"/>
</dbReference>
<dbReference type="EMBL" id="JAFEUP010000002">
    <property type="protein sequence ID" value="MBM7060936.1"/>
    <property type="molecule type" value="Genomic_DNA"/>
</dbReference>
<organism evidence="1 2">
    <name type="scientific">Zestomonas insulae</name>
    <dbReference type="NCBI Taxonomy" id="2809017"/>
    <lineage>
        <taxon>Bacteria</taxon>
        <taxon>Pseudomonadati</taxon>
        <taxon>Pseudomonadota</taxon>
        <taxon>Gammaproteobacteria</taxon>
        <taxon>Pseudomonadales</taxon>
        <taxon>Pseudomonadaceae</taxon>
        <taxon>Zestomonas</taxon>
    </lineage>
</organism>
<dbReference type="PANTHER" id="PTHR42815">
    <property type="entry name" value="FAD-BINDING, PUTATIVE (AFU_ORTHOLOGUE AFUA_6G07600)-RELATED"/>
    <property type="match status" value="1"/>
</dbReference>
<reference evidence="1 2" key="1">
    <citation type="submission" date="2021-02" db="EMBL/GenBank/DDBJ databases">
        <authorList>
            <person name="Lee D.-H."/>
        </authorList>
    </citation>
    <scope>NUCLEOTIDE SEQUENCE [LARGE SCALE GENOMIC DNA]</scope>
    <source>
        <strain evidence="1 2">UL073</strain>
    </source>
</reference>
<protein>
    <submittedName>
        <fullName evidence="1">Pyridoxamine 5'-phosphate oxidase family protein</fullName>
    </submittedName>
</protein>
<evidence type="ECO:0000313" key="2">
    <source>
        <dbReference type="Proteomes" id="UP000717995"/>
    </source>
</evidence>
<comment type="caution">
    <text evidence="1">The sequence shown here is derived from an EMBL/GenBank/DDBJ whole genome shotgun (WGS) entry which is preliminary data.</text>
</comment>
<sequence length="305" mass="34206">MHSPFHPGEQAIQRHVGVREQMEAVGQRVIRDYMPDQHRQFFAQLPWLLVGSQDHDGQPQASLLWGQPGFAHSHAPDHLRIDALAEPDDPLYANLRPGARLGLLGIELPTRRRNRMNGALLEQDDSGFSVAVQQSFGNCPKYIQIRDWQIEHREPGPLESGVGLDRRWLELVQRSDTLFIASQHGDPHSGGVDISHRGGAPGFVTLGADQRLWLPDYSGNLMFNTLGNLLLDPRCGLLWVDFASGDLLQLEARAELYWPDQLTAVGVTLPAGTERLLALSPGRWRLRRNRLALRFGAPQRSPYLP</sequence>
<gene>
    <name evidence="1" type="ORF">JQX08_09480</name>
</gene>
<dbReference type="Proteomes" id="UP000717995">
    <property type="component" value="Unassembled WGS sequence"/>
</dbReference>
<dbReference type="PANTHER" id="PTHR42815:SF2">
    <property type="entry name" value="FAD-BINDING, PUTATIVE (AFU_ORTHOLOGUE AFUA_6G07600)-RELATED"/>
    <property type="match status" value="1"/>
</dbReference>
<accession>A0ABS2ICU8</accession>
<dbReference type="SUPFAM" id="SSF50475">
    <property type="entry name" value="FMN-binding split barrel"/>
    <property type="match status" value="1"/>
</dbReference>
<evidence type="ECO:0000313" key="1">
    <source>
        <dbReference type="EMBL" id="MBM7060936.1"/>
    </source>
</evidence>
<keyword evidence="2" id="KW-1185">Reference proteome</keyword>
<name>A0ABS2ICU8_9GAMM</name>
<dbReference type="InterPro" id="IPR012349">
    <property type="entry name" value="Split_barrel_FMN-bd"/>
</dbReference>
<dbReference type="Gene3D" id="2.30.110.10">
    <property type="entry name" value="Electron Transport, Fmn-binding Protein, Chain A"/>
    <property type="match status" value="1"/>
</dbReference>